<dbReference type="Gene3D" id="3.40.50.720">
    <property type="entry name" value="NAD(P)-binding Rossmann-like Domain"/>
    <property type="match status" value="1"/>
</dbReference>
<dbReference type="InterPro" id="IPR036291">
    <property type="entry name" value="NAD(P)-bd_dom_sf"/>
</dbReference>
<name>A0A382D8L0_9ZZZZ</name>
<evidence type="ECO:0000313" key="2">
    <source>
        <dbReference type="EMBL" id="SVB34449.1"/>
    </source>
</evidence>
<proteinExistence type="predicted"/>
<organism evidence="2">
    <name type="scientific">marine metagenome</name>
    <dbReference type="NCBI Taxonomy" id="408172"/>
    <lineage>
        <taxon>unclassified sequences</taxon>
        <taxon>metagenomes</taxon>
        <taxon>ecological metagenomes</taxon>
    </lineage>
</organism>
<dbReference type="EMBL" id="UINC01038039">
    <property type="protein sequence ID" value="SVB34449.1"/>
    <property type="molecule type" value="Genomic_DNA"/>
</dbReference>
<protein>
    <recommendedName>
        <fullName evidence="1">Semialdehyde dehydrogenase NAD-binding domain-containing protein</fullName>
    </recommendedName>
</protein>
<dbReference type="GO" id="GO:0016620">
    <property type="term" value="F:oxidoreductase activity, acting on the aldehyde or oxo group of donors, NAD or NADP as acceptor"/>
    <property type="evidence" value="ECO:0007669"/>
    <property type="project" value="InterPro"/>
</dbReference>
<gene>
    <name evidence="2" type="ORF">METZ01_LOCUS187303</name>
</gene>
<accession>A0A382D8L0</accession>
<sequence length="48" mass="5250">MMGKYINVAVAGATGYIGLELIKLLIKHPKVKIKNICAQSSIGELMYK</sequence>
<dbReference type="GO" id="GO:0051287">
    <property type="term" value="F:NAD binding"/>
    <property type="evidence" value="ECO:0007669"/>
    <property type="project" value="InterPro"/>
</dbReference>
<dbReference type="InterPro" id="IPR000534">
    <property type="entry name" value="Semialdehyde_DH_NAD-bd"/>
</dbReference>
<feature type="non-terminal residue" evidence="2">
    <location>
        <position position="48"/>
    </location>
</feature>
<feature type="domain" description="Semialdehyde dehydrogenase NAD-binding" evidence="1">
    <location>
        <begin position="7"/>
        <end position="44"/>
    </location>
</feature>
<reference evidence="2" key="1">
    <citation type="submission" date="2018-05" db="EMBL/GenBank/DDBJ databases">
        <authorList>
            <person name="Lanie J.A."/>
            <person name="Ng W.-L."/>
            <person name="Kazmierczak K.M."/>
            <person name="Andrzejewski T.M."/>
            <person name="Davidsen T.M."/>
            <person name="Wayne K.J."/>
            <person name="Tettelin H."/>
            <person name="Glass J.I."/>
            <person name="Rusch D."/>
            <person name="Podicherti R."/>
            <person name="Tsui H.-C.T."/>
            <person name="Winkler M.E."/>
        </authorList>
    </citation>
    <scope>NUCLEOTIDE SEQUENCE</scope>
</reference>
<dbReference type="SUPFAM" id="SSF51735">
    <property type="entry name" value="NAD(P)-binding Rossmann-fold domains"/>
    <property type="match status" value="1"/>
</dbReference>
<dbReference type="Pfam" id="PF01118">
    <property type="entry name" value="Semialdhyde_dh"/>
    <property type="match status" value="1"/>
</dbReference>
<dbReference type="AlphaFoldDB" id="A0A382D8L0"/>
<evidence type="ECO:0000259" key="1">
    <source>
        <dbReference type="Pfam" id="PF01118"/>
    </source>
</evidence>